<dbReference type="SFLD" id="SFLDS00001">
    <property type="entry name" value="Enolase"/>
    <property type="match status" value="1"/>
</dbReference>
<dbReference type="SUPFAM" id="SSF54826">
    <property type="entry name" value="Enolase N-terminal domain-like"/>
    <property type="match status" value="1"/>
</dbReference>
<protein>
    <submittedName>
        <fullName evidence="5">Mandelate racemase</fullName>
    </submittedName>
</protein>
<gene>
    <name evidence="5" type="ORF">SAMN05444164_1146</name>
</gene>
<sequence>MSQTVAAIRGVKARSVVVPLKRPVKTAFGVIDSGPLVLIDVETDQGVTGRTYIFAYSKLTLHPLCYLIEEIGRELIGRPIAPFDLMKEMDAKFRLLSAQGLVGMAVSGLDMAYWDVLGQLAGRPLVELLGGSAKPIKAYDSYGAVDPVADERSLRRSLDQGFKGIKIKGGDGDAANDERVVKGVRALLGPDIALMIDFNQSLDPAEATRRIARLAPYDLHWIEEPVPQESLSGHAKVRATSPTPIQAGENWWFPRGFAEAIAAGASDFIMPDVMKVGGVTGWMQVAGQADAASIPMSSHLFAEVSAHLLAVTPTAHWLEFLDFAGAILARPAEITDGAVTARGPGLGIEWNEPAVAKYLVS</sequence>
<dbReference type="InterPro" id="IPR036849">
    <property type="entry name" value="Enolase-like_C_sf"/>
</dbReference>
<dbReference type="RefSeq" id="WP_092114672.1">
    <property type="nucleotide sequence ID" value="NZ_FNTH01000001.1"/>
</dbReference>
<dbReference type="OrthoDB" id="9802699at2"/>
<dbReference type="Gene3D" id="3.20.20.120">
    <property type="entry name" value="Enolase-like C-terminal domain"/>
    <property type="match status" value="1"/>
</dbReference>
<evidence type="ECO:0000313" key="5">
    <source>
        <dbReference type="EMBL" id="SEC14824.1"/>
    </source>
</evidence>
<dbReference type="PROSITE" id="PS00909">
    <property type="entry name" value="MR_MLE_2"/>
    <property type="match status" value="1"/>
</dbReference>
<evidence type="ECO:0000256" key="2">
    <source>
        <dbReference type="ARBA" id="ARBA00022723"/>
    </source>
</evidence>
<proteinExistence type="predicted"/>
<dbReference type="EMBL" id="FNTH01000001">
    <property type="protein sequence ID" value="SEC14824.1"/>
    <property type="molecule type" value="Genomic_DNA"/>
</dbReference>
<evidence type="ECO:0000259" key="4">
    <source>
        <dbReference type="SMART" id="SM00922"/>
    </source>
</evidence>
<dbReference type="GO" id="GO:0016836">
    <property type="term" value="F:hydro-lyase activity"/>
    <property type="evidence" value="ECO:0007669"/>
    <property type="project" value="TreeGrafter"/>
</dbReference>
<dbReference type="InterPro" id="IPR013342">
    <property type="entry name" value="Mandelate_racemase_C"/>
</dbReference>
<dbReference type="GO" id="GO:0000287">
    <property type="term" value="F:magnesium ion binding"/>
    <property type="evidence" value="ECO:0007669"/>
    <property type="project" value="TreeGrafter"/>
</dbReference>
<dbReference type="PANTHER" id="PTHR13794">
    <property type="entry name" value="ENOLASE SUPERFAMILY, MANDELATE RACEMASE"/>
    <property type="match status" value="1"/>
</dbReference>
<dbReference type="InterPro" id="IPR018110">
    <property type="entry name" value="Mandel_Rmase/mucon_lact_enz_CS"/>
</dbReference>
<dbReference type="Pfam" id="PF13378">
    <property type="entry name" value="MR_MLE_C"/>
    <property type="match status" value="1"/>
</dbReference>
<dbReference type="AlphaFoldDB" id="A0A1H4Q5C7"/>
<evidence type="ECO:0000313" key="6">
    <source>
        <dbReference type="Proteomes" id="UP000198992"/>
    </source>
</evidence>
<keyword evidence="3" id="KW-0460">Magnesium</keyword>
<organism evidence="5 6">
    <name type="scientific">Bradyrhizobium erythrophlei</name>
    <dbReference type="NCBI Taxonomy" id="1437360"/>
    <lineage>
        <taxon>Bacteria</taxon>
        <taxon>Pseudomonadati</taxon>
        <taxon>Pseudomonadota</taxon>
        <taxon>Alphaproteobacteria</taxon>
        <taxon>Hyphomicrobiales</taxon>
        <taxon>Nitrobacteraceae</taxon>
        <taxon>Bradyrhizobium</taxon>
    </lineage>
</organism>
<comment type="cofactor">
    <cofactor evidence="1">
        <name>Mg(2+)</name>
        <dbReference type="ChEBI" id="CHEBI:18420"/>
    </cofactor>
</comment>
<dbReference type="PANTHER" id="PTHR13794:SF58">
    <property type="entry name" value="MITOCHONDRIAL ENOLASE SUPERFAMILY MEMBER 1"/>
    <property type="match status" value="1"/>
</dbReference>
<name>A0A1H4Q5C7_9BRAD</name>
<dbReference type="Proteomes" id="UP000198992">
    <property type="component" value="Unassembled WGS sequence"/>
</dbReference>
<dbReference type="SFLD" id="SFLDG00179">
    <property type="entry name" value="mandelate_racemase"/>
    <property type="match status" value="1"/>
</dbReference>
<evidence type="ECO:0000256" key="3">
    <source>
        <dbReference type="ARBA" id="ARBA00022842"/>
    </source>
</evidence>
<dbReference type="InterPro" id="IPR013341">
    <property type="entry name" value="Mandelate_racemase_N_dom"/>
</dbReference>
<dbReference type="SUPFAM" id="SSF51604">
    <property type="entry name" value="Enolase C-terminal domain-like"/>
    <property type="match status" value="1"/>
</dbReference>
<dbReference type="InterPro" id="IPR046945">
    <property type="entry name" value="RHMD-like"/>
</dbReference>
<evidence type="ECO:0000256" key="1">
    <source>
        <dbReference type="ARBA" id="ARBA00001946"/>
    </source>
</evidence>
<dbReference type="InterPro" id="IPR029065">
    <property type="entry name" value="Enolase_C-like"/>
</dbReference>
<accession>A0A1H4Q5C7</accession>
<feature type="domain" description="Mandelate racemase/muconate lactonizing enzyme C-terminal" evidence="4">
    <location>
        <begin position="147"/>
        <end position="244"/>
    </location>
</feature>
<dbReference type="InterPro" id="IPR029017">
    <property type="entry name" value="Enolase-like_N"/>
</dbReference>
<keyword evidence="2" id="KW-0479">Metal-binding</keyword>
<reference evidence="5 6" key="1">
    <citation type="submission" date="2016-10" db="EMBL/GenBank/DDBJ databases">
        <authorList>
            <person name="de Groot N.N."/>
        </authorList>
    </citation>
    <scope>NUCLEOTIDE SEQUENCE [LARGE SCALE GENOMIC DNA]</scope>
    <source>
        <strain evidence="5 6">MT12</strain>
    </source>
</reference>
<dbReference type="Pfam" id="PF02746">
    <property type="entry name" value="MR_MLE_N"/>
    <property type="match status" value="1"/>
</dbReference>
<dbReference type="SMART" id="SM00922">
    <property type="entry name" value="MR_MLE"/>
    <property type="match status" value="1"/>
</dbReference>
<dbReference type="Gene3D" id="3.30.390.10">
    <property type="entry name" value="Enolase-like, N-terminal domain"/>
    <property type="match status" value="1"/>
</dbReference>
<dbReference type="GO" id="GO:0009063">
    <property type="term" value="P:amino acid catabolic process"/>
    <property type="evidence" value="ECO:0007669"/>
    <property type="project" value="InterPro"/>
</dbReference>
<dbReference type="GO" id="GO:0016052">
    <property type="term" value="P:carbohydrate catabolic process"/>
    <property type="evidence" value="ECO:0007669"/>
    <property type="project" value="TreeGrafter"/>
</dbReference>